<protein>
    <submittedName>
        <fullName evidence="2">Uncharacterized protein</fullName>
    </submittedName>
</protein>
<organism evidence="1 2">
    <name type="scientific">Panagrolaimus sp. JU765</name>
    <dbReference type="NCBI Taxonomy" id="591449"/>
    <lineage>
        <taxon>Eukaryota</taxon>
        <taxon>Metazoa</taxon>
        <taxon>Ecdysozoa</taxon>
        <taxon>Nematoda</taxon>
        <taxon>Chromadorea</taxon>
        <taxon>Rhabditida</taxon>
        <taxon>Tylenchina</taxon>
        <taxon>Panagrolaimomorpha</taxon>
        <taxon>Panagrolaimoidea</taxon>
        <taxon>Panagrolaimidae</taxon>
        <taxon>Panagrolaimus</taxon>
    </lineage>
</organism>
<name>A0AC34QT77_9BILA</name>
<dbReference type="Proteomes" id="UP000887576">
    <property type="component" value="Unplaced"/>
</dbReference>
<proteinExistence type="predicted"/>
<accession>A0AC34QT77</accession>
<dbReference type="WBParaSite" id="JU765_v2.g19236.t1">
    <property type="protein sequence ID" value="JU765_v2.g19236.t1"/>
    <property type="gene ID" value="JU765_v2.g19236"/>
</dbReference>
<evidence type="ECO:0000313" key="2">
    <source>
        <dbReference type="WBParaSite" id="JU765_v2.g19236.t1"/>
    </source>
</evidence>
<sequence>MNGTTAASEDDDAVGGTQKKVMKKIKNRKEKVGNDVGNTVCRPFSPKSEKYIRKMERLVRIYERISENNTKLRYHLLRVKQETKRLMKVKRHLCNRLSHFNDPYMDQYLEIPDYNHRNVDVDKLIGEVLTNVDSPTTSANKKRRIDVKKPNKIREDSKEQDSKKEVINRILSAASSVMQQEEQKGVIKKLDDQILSVPPTVASHGMTKFDFDKIRSSVSSSSSTSSNSNVYSAPASLPIIIASSSNPEVVQMNLQCSTLSATKVGQNIETAIPVKNDSLPSKPSDVAGVSHEHTPTTTVKSSIEKNLQSYAVVTHHDLPKIRPTQSSSNDLPKIEDTSQCITSCQSQPVPSKAYSPLHAHISTIPLPQKPQFQRHVNDPALVKDHQQDIFMQQMNSYPDLSTINPQLLPHRQLNVRKIQEQQMKEEREKIQQIEHRRIESESSTVLITPQQQMIVGRQNQMQQIVIPSTAFQQVPMMQSQPRLREALQNAGNEVQQRQNSMAQAQPIQLVQTVLPNQARIVGTGRGPLQMSSDSAQSQMIIDDSRVIYIDSSRLTTNELGQMVLPLNMGSQTMRYIVSQGAPIPQAIAISSPKPAVKKADKMTERLLRASSIDHLLPQNPDDDPNANDDNIDWSKYDEPKPRSRKPATPRKRGANIKVDANSDAMARISPILAKFQQEMAQSTVAQEQQQQQQIAMAARNATKTVPARARKRPTKAERDAAAAKKLEMSANLLPKPSELQTPIVQEPIPVPNTVMNTDDKIVQPEPEKEVVPADQLQSDRKIPTIIVTAATPEPGLLTPLKTQPDQPVEDQPLKTAVKSKLKVKAGKKIPHLLGQLVWRPKALKNCLCPK</sequence>
<reference evidence="2" key="1">
    <citation type="submission" date="2022-11" db="UniProtKB">
        <authorList>
            <consortium name="WormBaseParasite"/>
        </authorList>
    </citation>
    <scope>IDENTIFICATION</scope>
</reference>
<evidence type="ECO:0000313" key="1">
    <source>
        <dbReference type="Proteomes" id="UP000887576"/>
    </source>
</evidence>